<dbReference type="GO" id="GO:0090090">
    <property type="term" value="P:negative regulation of canonical Wnt signaling pathway"/>
    <property type="evidence" value="ECO:0007669"/>
    <property type="project" value="TreeGrafter"/>
</dbReference>
<gene>
    <name evidence="9" type="primary">TLE3</name>
</gene>
<dbReference type="Pfam" id="PF00400">
    <property type="entry name" value="WD40"/>
    <property type="match status" value="6"/>
</dbReference>
<dbReference type="Ensembl" id="ENSNFUT00015020351.1">
    <property type="protein sequence ID" value="ENSNFUP00015019438.1"/>
    <property type="gene ID" value="ENSNFUG00015008874.1"/>
</dbReference>
<evidence type="ECO:0000256" key="3">
    <source>
        <dbReference type="ARBA" id="ARBA00022574"/>
    </source>
</evidence>
<dbReference type="FunFam" id="2.130.10.10:FF:000001">
    <property type="entry name" value="transducin-like enhancer protein 3 isoform X1"/>
    <property type="match status" value="1"/>
</dbReference>
<dbReference type="PROSITE" id="PS50294">
    <property type="entry name" value="WD_REPEATS_REGION"/>
    <property type="match status" value="1"/>
</dbReference>
<evidence type="ECO:0000256" key="6">
    <source>
        <dbReference type="ARBA" id="ARBA00045617"/>
    </source>
</evidence>
<evidence type="ECO:0000256" key="7">
    <source>
        <dbReference type="PROSITE-ProRule" id="PRU00221"/>
    </source>
</evidence>
<dbReference type="InterPro" id="IPR019775">
    <property type="entry name" value="WD40_repeat_CS"/>
</dbReference>
<feature type="repeat" description="WD" evidence="7">
    <location>
        <begin position="342"/>
        <end position="383"/>
    </location>
</feature>
<dbReference type="PRINTS" id="PR01850">
    <property type="entry name" value="GROUCHOFAMLY"/>
</dbReference>
<evidence type="ECO:0000256" key="2">
    <source>
        <dbReference type="ARBA" id="ARBA00005969"/>
    </source>
</evidence>
<organism evidence="9 10">
    <name type="scientific">Nothobranchius furzeri</name>
    <name type="common">Turquoise killifish</name>
    <dbReference type="NCBI Taxonomy" id="105023"/>
    <lineage>
        <taxon>Eukaryota</taxon>
        <taxon>Metazoa</taxon>
        <taxon>Chordata</taxon>
        <taxon>Craniata</taxon>
        <taxon>Vertebrata</taxon>
        <taxon>Euteleostomi</taxon>
        <taxon>Actinopterygii</taxon>
        <taxon>Neopterygii</taxon>
        <taxon>Teleostei</taxon>
        <taxon>Neoteleostei</taxon>
        <taxon>Acanthomorphata</taxon>
        <taxon>Ovalentaria</taxon>
        <taxon>Atherinomorphae</taxon>
        <taxon>Cyprinodontiformes</taxon>
        <taxon>Nothobranchiidae</taxon>
        <taxon>Nothobranchius</taxon>
    </lineage>
</organism>
<dbReference type="GO" id="GO:0005634">
    <property type="term" value="C:nucleus"/>
    <property type="evidence" value="ECO:0007669"/>
    <property type="project" value="UniProtKB-SubCell"/>
</dbReference>
<dbReference type="PROSITE" id="PS50082">
    <property type="entry name" value="WD_REPEATS_2"/>
    <property type="match status" value="2"/>
</dbReference>
<dbReference type="Pfam" id="PF03920">
    <property type="entry name" value="TLE_N"/>
    <property type="match status" value="1"/>
</dbReference>
<dbReference type="GO" id="GO:0005667">
    <property type="term" value="C:transcription regulator complex"/>
    <property type="evidence" value="ECO:0007669"/>
    <property type="project" value="TreeGrafter"/>
</dbReference>
<dbReference type="Proteomes" id="UP000694548">
    <property type="component" value="Chromosome sgr07"/>
</dbReference>
<dbReference type="GO" id="GO:0003714">
    <property type="term" value="F:transcription corepressor activity"/>
    <property type="evidence" value="ECO:0007669"/>
    <property type="project" value="TreeGrafter"/>
</dbReference>
<evidence type="ECO:0000313" key="10">
    <source>
        <dbReference type="Proteomes" id="UP000694548"/>
    </source>
</evidence>
<comment type="similarity">
    <text evidence="2">Belongs to the WD repeat Groucho/TLE family.</text>
</comment>
<dbReference type="InterPro" id="IPR005617">
    <property type="entry name" value="Groucho/TLE_N"/>
</dbReference>
<comment type="subcellular location">
    <subcellularLocation>
        <location evidence="1">Nucleus</location>
    </subcellularLocation>
</comment>
<dbReference type="GeneTree" id="ENSGT01030000234519"/>
<protein>
    <submittedName>
        <fullName evidence="9">TLE family member 3, transcriptional corepressor</fullName>
    </submittedName>
</protein>
<feature type="repeat" description="WD" evidence="7">
    <location>
        <begin position="384"/>
        <end position="425"/>
    </location>
</feature>
<reference evidence="9" key="2">
    <citation type="submission" date="2025-08" db="UniProtKB">
        <authorList>
            <consortium name="Ensembl"/>
        </authorList>
    </citation>
    <scope>IDENTIFICATION</scope>
</reference>
<keyword evidence="10" id="KW-1185">Reference proteome</keyword>
<evidence type="ECO:0000259" key="8">
    <source>
        <dbReference type="Pfam" id="PF03920"/>
    </source>
</evidence>
<reference evidence="9" key="1">
    <citation type="submission" date="2014-08" db="EMBL/GenBank/DDBJ databases">
        <authorList>
            <person name="Senf B."/>
            <person name="Petzold A."/>
            <person name="Downie B.R."/>
            <person name="Koch P."/>
            <person name="Platzer M."/>
        </authorList>
    </citation>
    <scope>NUCLEOTIDE SEQUENCE [LARGE SCALE GENOMIC DNA]</scope>
    <source>
        <strain evidence="9">GRZ</strain>
    </source>
</reference>
<sequence length="542" mass="58249">MHKQTEIAKRLNAILAQIMPFLSQEHQQQVAQAVERAKQVTMTELNAIIGVRGLPNLPLTQQLQAQHLSHAAHGPPVQLPPHPSGLQPPGIPPVTGAGSGLLALGALGSQAHLPVKDEKNHHDLEHRGEEHTSAPALRTPLSIAGSYATPFAMMGHHDMNGSLTSPGVYPGLISPQMSAAAAAAYGRSPIAGFDPHPHMRAPGLPASLTSISGGKPAYSFHVSADGQMQPVPFPPDALIGPGIPRHARQINTLSHGEVVCAVTISNPTRHVYTGGKGCVKIWDISQPGSKSPVSQLDCLNRDNYIRSCKLLPDGRTLIVGGEASTLTIWDLASQTPRIKAELTSSAPACYALAISPDAKVCFSCCSDGNIAVWDLHNQTLVRQFQGHTDGASCIDISHDGTKLWTGGLDNTVRSWDLREGRQLQQHDFTSQIFSLGYCPTGEWLAVGMESSNVEVLHHTKPDKYQLHLHESCVLSLKFAYCGKWFVSTGKDNLLNAWRTPYGASIFQSKESSSVLSCDISADDKYIVTGSGDKKATVYEVIY</sequence>
<name>A0A8C6NR27_NOTFU</name>
<dbReference type="PROSITE" id="PS00678">
    <property type="entry name" value="WD_REPEATS_1"/>
    <property type="match status" value="2"/>
</dbReference>
<dbReference type="SUPFAM" id="SSF50978">
    <property type="entry name" value="WD40 repeat-like"/>
    <property type="match status" value="1"/>
</dbReference>
<dbReference type="SMART" id="SM00320">
    <property type="entry name" value="WD40"/>
    <property type="match status" value="7"/>
</dbReference>
<evidence type="ECO:0000313" key="9">
    <source>
        <dbReference type="Ensembl" id="ENSNFUP00015019438.1"/>
    </source>
</evidence>
<evidence type="ECO:0000256" key="4">
    <source>
        <dbReference type="ARBA" id="ARBA00022737"/>
    </source>
</evidence>
<evidence type="ECO:0000256" key="1">
    <source>
        <dbReference type="ARBA" id="ARBA00004123"/>
    </source>
</evidence>
<dbReference type="PANTHER" id="PTHR10814:SF24">
    <property type="entry name" value="TRANSDUCIN-LIKE ENHANCER PROTEIN 3"/>
    <property type="match status" value="1"/>
</dbReference>
<keyword evidence="4" id="KW-0677">Repeat</keyword>
<dbReference type="InterPro" id="IPR015943">
    <property type="entry name" value="WD40/YVTN_repeat-like_dom_sf"/>
</dbReference>
<accession>A0A8C6NR27</accession>
<evidence type="ECO:0000256" key="5">
    <source>
        <dbReference type="ARBA" id="ARBA00023242"/>
    </source>
</evidence>
<dbReference type="Gene3D" id="2.130.10.10">
    <property type="entry name" value="YVTN repeat-like/Quinoprotein amine dehydrogenase"/>
    <property type="match status" value="1"/>
</dbReference>
<dbReference type="AlphaFoldDB" id="A0A8C6NR27"/>
<dbReference type="InterPro" id="IPR009146">
    <property type="entry name" value="Groucho_enhance"/>
</dbReference>
<comment type="function">
    <text evidence="6">Transcriptional corepressor that binds to a number of transcription factors. Inhibits the transcriptional activation mediated by CTNNB1 and TCF family members in Wnt signaling. The effects of full-length TLE family members may be modulated by association with dominant-negative AES.</text>
</comment>
<dbReference type="PANTHER" id="PTHR10814">
    <property type="entry name" value="TRANSDUCIN-LIKE ENHANCER PROTEIN"/>
    <property type="match status" value="1"/>
</dbReference>
<keyword evidence="5" id="KW-0539">Nucleus</keyword>
<keyword evidence="3 7" id="KW-0853">WD repeat</keyword>
<feature type="domain" description="Groucho/TLE N-terminal Q-rich" evidence="8">
    <location>
        <begin position="1"/>
        <end position="68"/>
    </location>
</feature>
<reference evidence="9" key="3">
    <citation type="submission" date="2025-09" db="UniProtKB">
        <authorList>
            <consortium name="Ensembl"/>
        </authorList>
    </citation>
    <scope>IDENTIFICATION</scope>
</reference>
<dbReference type="InterPro" id="IPR036322">
    <property type="entry name" value="WD40_repeat_dom_sf"/>
</dbReference>
<dbReference type="CDD" id="cd00200">
    <property type="entry name" value="WD40"/>
    <property type="match status" value="1"/>
</dbReference>
<dbReference type="InterPro" id="IPR001680">
    <property type="entry name" value="WD40_rpt"/>
</dbReference>
<proteinExistence type="inferred from homology"/>